<protein>
    <submittedName>
        <fullName evidence="1">Uncharacterized protein</fullName>
    </submittedName>
</protein>
<dbReference type="HOGENOM" id="CLU_128151_0_0_5"/>
<organism evidence="1 2">
    <name type="scientific">Methyloceanibacter caenitepidi</name>
    <dbReference type="NCBI Taxonomy" id="1384459"/>
    <lineage>
        <taxon>Bacteria</taxon>
        <taxon>Pseudomonadati</taxon>
        <taxon>Pseudomonadota</taxon>
        <taxon>Alphaproteobacteria</taxon>
        <taxon>Hyphomicrobiales</taxon>
        <taxon>Hyphomicrobiaceae</taxon>
        <taxon>Methyloceanibacter</taxon>
    </lineage>
</organism>
<evidence type="ECO:0000313" key="1">
    <source>
        <dbReference type="EMBL" id="BAQ17319.1"/>
    </source>
</evidence>
<dbReference type="KEGG" id="mcg:GL4_1867"/>
<reference evidence="1 2" key="1">
    <citation type="submission" date="2014-09" db="EMBL/GenBank/DDBJ databases">
        <title>Genome sequencing of Methyloceanibacter caenitepidi Gela4.</title>
        <authorList>
            <person name="Takeuchi M."/>
            <person name="Susumu S."/>
            <person name="Kamagata Y."/>
            <person name="Oshima K."/>
            <person name="Hattori M."/>
            <person name="Iwasaki W."/>
        </authorList>
    </citation>
    <scope>NUCLEOTIDE SEQUENCE [LARGE SCALE GENOMIC DNA]</scope>
    <source>
        <strain evidence="1 2">Gela4</strain>
    </source>
</reference>
<keyword evidence="2" id="KW-1185">Reference proteome</keyword>
<dbReference type="AlphaFoldDB" id="A0A0A8K5Q4"/>
<dbReference type="Proteomes" id="UP000031643">
    <property type="component" value="Chromosome"/>
</dbReference>
<sequence length="142" mass="15117">MIKYIVSLLEIGVTIAESGITDTSDADVAAADEAAKSAASYSSFADLYDAADPETGAEKALVAGYWLQVCEQSDTFTAQAANKLLTNLGHKIANITLAFAPHQTSRPALVLQVSKSGRSQQARKTLKLSRAGLNRVEEMINE</sequence>
<evidence type="ECO:0000313" key="2">
    <source>
        <dbReference type="Proteomes" id="UP000031643"/>
    </source>
</evidence>
<name>A0A0A8K5Q4_9HYPH</name>
<dbReference type="EMBL" id="AP014648">
    <property type="protein sequence ID" value="BAQ17319.1"/>
    <property type="molecule type" value="Genomic_DNA"/>
</dbReference>
<gene>
    <name evidence="1" type="ORF">GL4_1867</name>
</gene>
<proteinExistence type="predicted"/>
<accession>A0A0A8K5Q4</accession>